<keyword evidence="5" id="KW-1185">Reference proteome</keyword>
<feature type="domain" description="Nudix hydrolase" evidence="3">
    <location>
        <begin position="11"/>
        <end position="142"/>
    </location>
</feature>
<sequence>MSYSELSNGSKVTQAVAAVIEDSAGRVLLCQQAGGHQLWGLPGGKIRAAESPVHAAIRDIREETGLETEIVEIIGMYQLTGDGCGESMPDLFVHVFRGRLDGGGPALNAPGRISRLAWHDPATLPQPLTATTRTAIADAAAGRTGVLREIERDKEPEVADAA</sequence>
<protein>
    <recommendedName>
        <fullName evidence="3">Nudix hydrolase domain-containing protein</fullName>
    </recommendedName>
</protein>
<dbReference type="CDD" id="cd02883">
    <property type="entry name" value="NUDIX_Hydrolase"/>
    <property type="match status" value="1"/>
</dbReference>
<dbReference type="PROSITE" id="PS51462">
    <property type="entry name" value="NUDIX"/>
    <property type="match status" value="1"/>
</dbReference>
<dbReference type="SUPFAM" id="SSF55811">
    <property type="entry name" value="Nudix"/>
    <property type="match status" value="1"/>
</dbReference>
<dbReference type="AlphaFoldDB" id="A0A917TXP8"/>
<dbReference type="Pfam" id="PF00293">
    <property type="entry name" value="NUDIX"/>
    <property type="match status" value="1"/>
</dbReference>
<evidence type="ECO:0000259" key="3">
    <source>
        <dbReference type="PROSITE" id="PS51462"/>
    </source>
</evidence>
<organism evidence="4 5">
    <name type="scientific">Dactylosporangium sucinum</name>
    <dbReference type="NCBI Taxonomy" id="1424081"/>
    <lineage>
        <taxon>Bacteria</taxon>
        <taxon>Bacillati</taxon>
        <taxon>Actinomycetota</taxon>
        <taxon>Actinomycetes</taxon>
        <taxon>Micromonosporales</taxon>
        <taxon>Micromonosporaceae</taxon>
        <taxon>Dactylosporangium</taxon>
    </lineage>
</organism>
<dbReference type="PANTHER" id="PTHR43046">
    <property type="entry name" value="GDP-MANNOSE MANNOSYL HYDROLASE"/>
    <property type="match status" value="1"/>
</dbReference>
<reference evidence="4" key="2">
    <citation type="submission" date="2020-09" db="EMBL/GenBank/DDBJ databases">
        <authorList>
            <person name="Sun Q."/>
            <person name="Ohkuma M."/>
        </authorList>
    </citation>
    <scope>NUCLEOTIDE SEQUENCE</scope>
    <source>
        <strain evidence="4">JCM 19831</strain>
    </source>
</reference>
<dbReference type="PRINTS" id="PR00502">
    <property type="entry name" value="NUDIXFAMILY"/>
</dbReference>
<dbReference type="EMBL" id="BMPI01000026">
    <property type="protein sequence ID" value="GGM43583.1"/>
    <property type="molecule type" value="Genomic_DNA"/>
</dbReference>
<dbReference type="Gene3D" id="3.90.79.10">
    <property type="entry name" value="Nucleoside Triphosphate Pyrophosphohydrolase"/>
    <property type="match status" value="1"/>
</dbReference>
<dbReference type="InterPro" id="IPR020476">
    <property type="entry name" value="Nudix_hydrolase"/>
</dbReference>
<evidence type="ECO:0000256" key="1">
    <source>
        <dbReference type="ARBA" id="ARBA00001946"/>
    </source>
</evidence>
<comment type="cofactor">
    <cofactor evidence="1">
        <name>Mg(2+)</name>
        <dbReference type="ChEBI" id="CHEBI:18420"/>
    </cofactor>
</comment>
<proteinExistence type="predicted"/>
<evidence type="ECO:0000313" key="4">
    <source>
        <dbReference type="EMBL" id="GGM43583.1"/>
    </source>
</evidence>
<name>A0A917TXP8_9ACTN</name>
<evidence type="ECO:0000313" key="5">
    <source>
        <dbReference type="Proteomes" id="UP000642070"/>
    </source>
</evidence>
<reference evidence="4" key="1">
    <citation type="journal article" date="2014" name="Int. J. Syst. Evol. Microbiol.">
        <title>Complete genome sequence of Corynebacterium casei LMG S-19264T (=DSM 44701T), isolated from a smear-ripened cheese.</title>
        <authorList>
            <consortium name="US DOE Joint Genome Institute (JGI-PGF)"/>
            <person name="Walter F."/>
            <person name="Albersmeier A."/>
            <person name="Kalinowski J."/>
            <person name="Ruckert C."/>
        </authorList>
    </citation>
    <scope>NUCLEOTIDE SEQUENCE</scope>
    <source>
        <strain evidence="4">JCM 19831</strain>
    </source>
</reference>
<evidence type="ECO:0000256" key="2">
    <source>
        <dbReference type="ARBA" id="ARBA00022801"/>
    </source>
</evidence>
<dbReference type="Proteomes" id="UP000642070">
    <property type="component" value="Unassembled WGS sequence"/>
</dbReference>
<keyword evidence="2" id="KW-0378">Hydrolase</keyword>
<comment type="caution">
    <text evidence="4">The sequence shown here is derived from an EMBL/GenBank/DDBJ whole genome shotgun (WGS) entry which is preliminary data.</text>
</comment>
<dbReference type="RefSeq" id="WP_190252492.1">
    <property type="nucleotide sequence ID" value="NZ_BMPI01000026.1"/>
</dbReference>
<dbReference type="PANTHER" id="PTHR43046:SF16">
    <property type="entry name" value="ADP-RIBOSE PYROPHOSPHATASE YJHB-RELATED"/>
    <property type="match status" value="1"/>
</dbReference>
<dbReference type="InterPro" id="IPR000086">
    <property type="entry name" value="NUDIX_hydrolase_dom"/>
</dbReference>
<dbReference type="GO" id="GO:0016787">
    <property type="term" value="F:hydrolase activity"/>
    <property type="evidence" value="ECO:0007669"/>
    <property type="project" value="UniProtKB-KW"/>
</dbReference>
<gene>
    <name evidence="4" type="ORF">GCM10007977_051390</name>
</gene>
<accession>A0A917TXP8</accession>
<dbReference type="InterPro" id="IPR015797">
    <property type="entry name" value="NUDIX_hydrolase-like_dom_sf"/>
</dbReference>